<proteinExistence type="predicted"/>
<dbReference type="NCBIfam" id="TIGR02320">
    <property type="entry name" value="PEP_mutase"/>
    <property type="match status" value="1"/>
</dbReference>
<feature type="compositionally biased region" description="Low complexity" evidence="1">
    <location>
        <begin position="375"/>
        <end position="390"/>
    </location>
</feature>
<name>A0A8J2JCU0_9HEXA</name>
<dbReference type="CDD" id="cd00377">
    <property type="entry name" value="ICL_PEPM"/>
    <property type="match status" value="1"/>
</dbReference>
<dbReference type="EMBL" id="CAJVCH010031817">
    <property type="protein sequence ID" value="CAG7710435.1"/>
    <property type="molecule type" value="Genomic_DNA"/>
</dbReference>
<feature type="region of interest" description="Disordered" evidence="1">
    <location>
        <begin position="516"/>
        <end position="597"/>
    </location>
</feature>
<evidence type="ECO:0000313" key="3">
    <source>
        <dbReference type="Proteomes" id="UP000708208"/>
    </source>
</evidence>
<keyword evidence="3" id="KW-1185">Reference proteome</keyword>
<organism evidence="2 3">
    <name type="scientific">Allacma fusca</name>
    <dbReference type="NCBI Taxonomy" id="39272"/>
    <lineage>
        <taxon>Eukaryota</taxon>
        <taxon>Metazoa</taxon>
        <taxon>Ecdysozoa</taxon>
        <taxon>Arthropoda</taxon>
        <taxon>Hexapoda</taxon>
        <taxon>Collembola</taxon>
        <taxon>Symphypleona</taxon>
        <taxon>Sminthuridae</taxon>
        <taxon>Allacma</taxon>
    </lineage>
</organism>
<dbReference type="OrthoDB" id="429143at2759"/>
<sequence>MNQHILKLQPVPGFYFQDKMFLSKFTNVSRTALRSQLVRPLSTDRKSTQLKKLIESPQLEFIMEAHSGLSAKIVEEAGFKGIWGSGLAVSAQLGVRDSNEASWTQVTDVLEFMSDATDIPILLDADTGFGNFNNARRLIRKLEKIGVAGCCMEDKVFPKTNSLLDGRKQELASIEEFALKIKACKDHQADPDFVVVARVEAFIAGWGLDEALRRAEAYRNAGADAILMHSKKSDPSDIEAFMKAWKNQGPVVVVPTKYYNTPTKDLADMGISLVIWANHNVRATVTAMQNVTQQIFKEQSLASIEPTVASVKELFRLQKDSELAEAEKKYLPGNKSSGENSDCEANPRRSISFAAGCNGRKDVHASFAPFPPPQSTSTSATGGSSQSPSTDPSAIVLISPRVFQSQNQIDGGLSSSVHLSTIFYEVDDSQSIISLRISRGKSQVNLQDPSRSYRRVPGDTCSAIVMMTAQGGQTMENVKDKVHQAKTRLSEMKDCLVKVRETACILTAIAESFRKSSDEAAKSSFGNDNKPTSHWNSLVEDSTSSKTDTTGLSDDRSNSLSSDENTSEDDGSIPDSSQKVSNEEPANDSAPNEPNVP</sequence>
<dbReference type="Pfam" id="PF13714">
    <property type="entry name" value="PEP_mutase"/>
    <property type="match status" value="1"/>
</dbReference>
<comment type="caution">
    <text evidence="2">The sequence shown here is derived from an EMBL/GenBank/DDBJ whole genome shotgun (WGS) entry which is preliminary data.</text>
</comment>
<evidence type="ECO:0000313" key="2">
    <source>
        <dbReference type="EMBL" id="CAG7710435.1"/>
    </source>
</evidence>
<dbReference type="GO" id="GO:0050188">
    <property type="term" value="F:phosphoenolpyruvate mutase activity"/>
    <property type="evidence" value="ECO:0007669"/>
    <property type="project" value="InterPro"/>
</dbReference>
<reference evidence="2" key="1">
    <citation type="submission" date="2021-06" db="EMBL/GenBank/DDBJ databases">
        <authorList>
            <person name="Hodson N. C."/>
            <person name="Mongue J. A."/>
            <person name="Jaron S. K."/>
        </authorList>
    </citation>
    <scope>NUCLEOTIDE SEQUENCE</scope>
</reference>
<dbReference type="AlphaFoldDB" id="A0A8J2JCU0"/>
<gene>
    <name evidence="2" type="ORF">AFUS01_LOCUS5025</name>
</gene>
<feature type="compositionally biased region" description="Polar residues" evidence="1">
    <location>
        <begin position="524"/>
        <end position="551"/>
    </location>
</feature>
<feature type="region of interest" description="Disordered" evidence="1">
    <location>
        <begin position="364"/>
        <end position="392"/>
    </location>
</feature>
<dbReference type="InterPro" id="IPR012698">
    <property type="entry name" value="PEnolPyrv_PMutase_core"/>
</dbReference>
<dbReference type="PANTHER" id="PTHR42905:SF7">
    <property type="entry name" value="PHOSPHOENOLPYRUVATE PHOSPHOMUTASE"/>
    <property type="match status" value="1"/>
</dbReference>
<accession>A0A8J2JCU0</accession>
<evidence type="ECO:0008006" key="4">
    <source>
        <dbReference type="Google" id="ProtNLM"/>
    </source>
</evidence>
<dbReference type="InterPro" id="IPR039556">
    <property type="entry name" value="ICL/PEPM"/>
</dbReference>
<evidence type="ECO:0000256" key="1">
    <source>
        <dbReference type="SAM" id="MobiDB-lite"/>
    </source>
</evidence>
<dbReference type="Proteomes" id="UP000708208">
    <property type="component" value="Unassembled WGS sequence"/>
</dbReference>
<protein>
    <recommendedName>
        <fullName evidence="4">Phosphoenolpyruvate phosphomutase</fullName>
    </recommendedName>
</protein>
<dbReference type="PANTHER" id="PTHR42905">
    <property type="entry name" value="PHOSPHOENOLPYRUVATE CARBOXYLASE"/>
    <property type="match status" value="1"/>
</dbReference>